<organism evidence="2 3">
    <name type="scientific">Steinernema hermaphroditum</name>
    <dbReference type="NCBI Taxonomy" id="289476"/>
    <lineage>
        <taxon>Eukaryota</taxon>
        <taxon>Metazoa</taxon>
        <taxon>Ecdysozoa</taxon>
        <taxon>Nematoda</taxon>
        <taxon>Chromadorea</taxon>
        <taxon>Rhabditida</taxon>
        <taxon>Tylenchina</taxon>
        <taxon>Panagrolaimomorpha</taxon>
        <taxon>Strongyloidoidea</taxon>
        <taxon>Steinernematidae</taxon>
        <taxon>Steinernema</taxon>
    </lineage>
</organism>
<feature type="transmembrane region" description="Helical" evidence="1">
    <location>
        <begin position="131"/>
        <end position="153"/>
    </location>
</feature>
<feature type="transmembrane region" description="Helical" evidence="1">
    <location>
        <begin position="41"/>
        <end position="64"/>
    </location>
</feature>
<name>A0AA39MAU1_9BILA</name>
<dbReference type="AlphaFoldDB" id="A0AA39MAU1"/>
<sequence length="413" mass="46985">MDLQTLQGITLLLLAVVGLPVYIRILYIFISRPVYRCLECYQIMIQIGIVQCLIAPGAFMQGLMQLLNYDPFGLASITIKSYPAVVRTEALMSCVLALNRLKIICKLQYPQILHKMDIMEMDELLPTFQGATLIAVVLVGVPVYIRILYIFISQPCYRNLECYRIMIHIGIVQMLIAPAFFFQGLMRLLGYDPFGLANIAIKACPPVVRTEALMSLVLALNRLKIICKLQYPQAIHTVFLGASWAFGIAFFVSYFAFYPNLVYTTIPQVLIPIYDIRLPFSAIFRMMTSVVIVVTCSVTLVVYIVIVFYLLYVRRKVGNAIKSSRERAIFIYACTRFVSDIIISFLLTFNAFRSSIGMFFLGLGYPLNNLAMPQILYLLMYKDVRRQFIPSRHKITMVSPITVTNARTAHSSR</sequence>
<gene>
    <name evidence="2" type="ORF">QR680_010047</name>
</gene>
<dbReference type="SUPFAM" id="SSF81321">
    <property type="entry name" value="Family A G protein-coupled receptor-like"/>
    <property type="match status" value="1"/>
</dbReference>
<feature type="transmembrane region" description="Helical" evidence="1">
    <location>
        <begin position="6"/>
        <end position="29"/>
    </location>
</feature>
<feature type="transmembrane region" description="Helical" evidence="1">
    <location>
        <begin position="330"/>
        <end position="352"/>
    </location>
</feature>
<accession>A0AA39MAU1</accession>
<proteinExistence type="predicted"/>
<comment type="caution">
    <text evidence="2">The sequence shown here is derived from an EMBL/GenBank/DDBJ whole genome shotgun (WGS) entry which is preliminary data.</text>
</comment>
<feature type="transmembrane region" description="Helical" evidence="1">
    <location>
        <begin position="235"/>
        <end position="257"/>
    </location>
</feature>
<keyword evidence="3" id="KW-1185">Reference proteome</keyword>
<protein>
    <recommendedName>
        <fullName evidence="4">G protein-coupled receptor</fullName>
    </recommendedName>
</protein>
<dbReference type="Proteomes" id="UP001175271">
    <property type="component" value="Unassembled WGS sequence"/>
</dbReference>
<feature type="transmembrane region" description="Helical" evidence="1">
    <location>
        <begin position="358"/>
        <end position="379"/>
    </location>
</feature>
<evidence type="ECO:0000313" key="3">
    <source>
        <dbReference type="Proteomes" id="UP001175271"/>
    </source>
</evidence>
<keyword evidence="1" id="KW-0472">Membrane</keyword>
<evidence type="ECO:0008006" key="4">
    <source>
        <dbReference type="Google" id="ProtNLM"/>
    </source>
</evidence>
<feature type="transmembrane region" description="Helical" evidence="1">
    <location>
        <begin position="206"/>
        <end position="223"/>
    </location>
</feature>
<evidence type="ECO:0000313" key="2">
    <source>
        <dbReference type="EMBL" id="KAK0427068.1"/>
    </source>
</evidence>
<evidence type="ECO:0000256" key="1">
    <source>
        <dbReference type="SAM" id="Phobius"/>
    </source>
</evidence>
<feature type="transmembrane region" description="Helical" evidence="1">
    <location>
        <begin position="282"/>
        <end position="310"/>
    </location>
</feature>
<keyword evidence="1" id="KW-0812">Transmembrane</keyword>
<reference evidence="2" key="1">
    <citation type="submission" date="2023-06" db="EMBL/GenBank/DDBJ databases">
        <title>Genomic analysis of the entomopathogenic nematode Steinernema hermaphroditum.</title>
        <authorList>
            <person name="Schwarz E.M."/>
            <person name="Heppert J.K."/>
            <person name="Baniya A."/>
            <person name="Schwartz H.T."/>
            <person name="Tan C.-H."/>
            <person name="Antoshechkin I."/>
            <person name="Sternberg P.W."/>
            <person name="Goodrich-Blair H."/>
            <person name="Dillman A.R."/>
        </authorList>
    </citation>
    <scope>NUCLEOTIDE SEQUENCE</scope>
    <source>
        <strain evidence="2">PS9179</strain>
        <tissue evidence="2">Whole animal</tissue>
    </source>
</reference>
<dbReference type="EMBL" id="JAUCMV010000001">
    <property type="protein sequence ID" value="KAK0427068.1"/>
    <property type="molecule type" value="Genomic_DNA"/>
</dbReference>
<feature type="transmembrane region" description="Helical" evidence="1">
    <location>
        <begin position="165"/>
        <end position="186"/>
    </location>
</feature>
<keyword evidence="1" id="KW-1133">Transmembrane helix</keyword>